<evidence type="ECO:0000313" key="2">
    <source>
        <dbReference type="EMBL" id="MBB6161858.1"/>
    </source>
</evidence>
<gene>
    <name evidence="2" type="ORF">HNQ72_001676</name>
</gene>
<dbReference type="EMBL" id="JACHEG010000002">
    <property type="protein sequence ID" value="MBB6161858.1"/>
    <property type="molecule type" value="Genomic_DNA"/>
</dbReference>
<organism evidence="2 3">
    <name type="scientific">Rhizobium wenxiniae</name>
    <dbReference type="NCBI Taxonomy" id="1737357"/>
    <lineage>
        <taxon>Bacteria</taxon>
        <taxon>Pseudomonadati</taxon>
        <taxon>Pseudomonadota</taxon>
        <taxon>Alphaproteobacteria</taxon>
        <taxon>Hyphomicrobiales</taxon>
        <taxon>Rhizobiaceae</taxon>
        <taxon>Rhizobium/Agrobacterium group</taxon>
        <taxon>Rhizobium</taxon>
    </lineage>
</organism>
<evidence type="ECO:0000256" key="1">
    <source>
        <dbReference type="SAM" id="MobiDB-lite"/>
    </source>
</evidence>
<reference evidence="2 3" key="1">
    <citation type="submission" date="2020-08" db="EMBL/GenBank/DDBJ databases">
        <title>Genomic Encyclopedia of Type Strains, Phase IV (KMG-IV): sequencing the most valuable type-strain genomes for metagenomic binning, comparative biology and taxonomic classification.</title>
        <authorList>
            <person name="Goeker M."/>
        </authorList>
    </citation>
    <scope>NUCLEOTIDE SEQUENCE [LARGE SCALE GENOMIC DNA]</scope>
    <source>
        <strain evidence="2 3">DSM 100734</strain>
    </source>
</reference>
<evidence type="ECO:0000313" key="3">
    <source>
        <dbReference type="Proteomes" id="UP000547879"/>
    </source>
</evidence>
<proteinExistence type="predicted"/>
<name>A0A7W9Y5I8_9HYPH</name>
<comment type="caution">
    <text evidence="2">The sequence shown here is derived from an EMBL/GenBank/DDBJ whole genome shotgun (WGS) entry which is preliminary data.</text>
</comment>
<protein>
    <submittedName>
        <fullName evidence="2">Uncharacterized protein</fullName>
    </submittedName>
</protein>
<sequence>MAPFSALAFPVASWFIHAVRIAAMRTIMTVIFWVELNTNIERLIAGTESKIGSNGQSARRGDSCLMAARGDRELR</sequence>
<dbReference type="RefSeq" id="WP_183991512.1">
    <property type="nucleotide sequence ID" value="NZ_BMHW01000001.1"/>
</dbReference>
<dbReference type="Proteomes" id="UP000547879">
    <property type="component" value="Unassembled WGS sequence"/>
</dbReference>
<dbReference type="AlphaFoldDB" id="A0A7W9Y5I8"/>
<keyword evidence="3" id="KW-1185">Reference proteome</keyword>
<accession>A0A7W9Y5I8</accession>
<feature type="region of interest" description="Disordered" evidence="1">
    <location>
        <begin position="51"/>
        <end position="75"/>
    </location>
</feature>